<evidence type="ECO:0000256" key="5">
    <source>
        <dbReference type="SAM" id="MobiDB-lite"/>
    </source>
</evidence>
<dbReference type="RefSeq" id="WP_123291381.1">
    <property type="nucleotide sequence ID" value="NZ_RJVA01000016.1"/>
</dbReference>
<keyword evidence="8" id="KW-1185">Reference proteome</keyword>
<sequence length="152" mass="16783">MNAAPFSGKILILATESCAYPGADAVGQAHMNYPPNTYIIKVKAPVMFPESFYLKCFDKGIAGILIMSCGVECPYEGAYEALAKRIDRVYQLMKERGLDIRRLRLTSICTVCTRAFLNEVQQMNDLVRELGPPGREQTMANPSEKGLKAVTA</sequence>
<gene>
    <name evidence="7" type="ORF">EDC27_2929</name>
</gene>
<evidence type="ECO:0000256" key="2">
    <source>
        <dbReference type="ARBA" id="ARBA00023002"/>
    </source>
</evidence>
<evidence type="ECO:0000313" key="7">
    <source>
        <dbReference type="EMBL" id="ROQ89817.1"/>
    </source>
</evidence>
<evidence type="ECO:0000256" key="1">
    <source>
        <dbReference type="ARBA" id="ARBA00022723"/>
    </source>
</evidence>
<organism evidence="7 8">
    <name type="scientific">Desulfosoma caldarium</name>
    <dbReference type="NCBI Taxonomy" id="610254"/>
    <lineage>
        <taxon>Bacteria</taxon>
        <taxon>Pseudomonadati</taxon>
        <taxon>Thermodesulfobacteriota</taxon>
        <taxon>Syntrophobacteria</taxon>
        <taxon>Syntrophobacterales</taxon>
        <taxon>Syntrophobacteraceae</taxon>
        <taxon>Desulfosoma</taxon>
    </lineage>
</organism>
<evidence type="ECO:0000256" key="4">
    <source>
        <dbReference type="ARBA" id="ARBA00023014"/>
    </source>
</evidence>
<keyword evidence="1" id="KW-0479">Metal-binding</keyword>
<keyword evidence="2" id="KW-0560">Oxidoreductase</keyword>
<dbReference type="Proteomes" id="UP000276223">
    <property type="component" value="Unassembled WGS sequence"/>
</dbReference>
<evidence type="ECO:0000313" key="8">
    <source>
        <dbReference type="Proteomes" id="UP000276223"/>
    </source>
</evidence>
<protein>
    <submittedName>
        <fullName evidence="7">Coenzyme F420-reducing hydrogenase delta subunit</fullName>
    </submittedName>
</protein>
<dbReference type="Pfam" id="PF02662">
    <property type="entry name" value="FlpD"/>
    <property type="match status" value="1"/>
</dbReference>
<dbReference type="InterPro" id="IPR003813">
    <property type="entry name" value="MvhD/FlpD"/>
</dbReference>
<proteinExistence type="predicted"/>
<feature type="region of interest" description="Disordered" evidence="5">
    <location>
        <begin position="131"/>
        <end position="152"/>
    </location>
</feature>
<feature type="domain" description="F420-non-reducing hydrogenase iron-sulfur subunit D" evidence="6">
    <location>
        <begin position="10"/>
        <end position="131"/>
    </location>
</feature>
<evidence type="ECO:0000259" key="6">
    <source>
        <dbReference type="Pfam" id="PF02662"/>
    </source>
</evidence>
<accession>A0A3N1UMY7</accession>
<dbReference type="GO" id="GO:0016491">
    <property type="term" value="F:oxidoreductase activity"/>
    <property type="evidence" value="ECO:0007669"/>
    <property type="project" value="UniProtKB-KW"/>
</dbReference>
<evidence type="ECO:0000256" key="3">
    <source>
        <dbReference type="ARBA" id="ARBA00023004"/>
    </source>
</evidence>
<keyword evidence="3" id="KW-0408">Iron</keyword>
<dbReference type="GO" id="GO:0046872">
    <property type="term" value="F:metal ion binding"/>
    <property type="evidence" value="ECO:0007669"/>
    <property type="project" value="UniProtKB-KW"/>
</dbReference>
<dbReference type="AlphaFoldDB" id="A0A3N1UMY7"/>
<dbReference type="GO" id="GO:0051536">
    <property type="term" value="F:iron-sulfur cluster binding"/>
    <property type="evidence" value="ECO:0007669"/>
    <property type="project" value="UniProtKB-KW"/>
</dbReference>
<dbReference type="OrthoDB" id="5418236at2"/>
<name>A0A3N1UMY7_9BACT</name>
<keyword evidence="4" id="KW-0411">Iron-sulfur</keyword>
<reference evidence="7 8" key="1">
    <citation type="submission" date="2018-11" db="EMBL/GenBank/DDBJ databases">
        <title>Genomic Encyclopedia of Type Strains, Phase IV (KMG-IV): sequencing the most valuable type-strain genomes for metagenomic binning, comparative biology and taxonomic classification.</title>
        <authorList>
            <person name="Goeker M."/>
        </authorList>
    </citation>
    <scope>NUCLEOTIDE SEQUENCE [LARGE SCALE GENOMIC DNA]</scope>
    <source>
        <strain evidence="7 8">DSM 22027</strain>
    </source>
</reference>
<dbReference type="EMBL" id="RJVA01000016">
    <property type="protein sequence ID" value="ROQ89817.1"/>
    <property type="molecule type" value="Genomic_DNA"/>
</dbReference>
<comment type="caution">
    <text evidence="7">The sequence shown here is derived from an EMBL/GenBank/DDBJ whole genome shotgun (WGS) entry which is preliminary data.</text>
</comment>